<keyword evidence="4" id="KW-0732">Signal</keyword>
<dbReference type="eggNOG" id="ENOG502QU1B">
    <property type="taxonomic scope" value="Eukaryota"/>
</dbReference>
<gene>
    <name evidence="6" type="primary">Mo04802</name>
    <name evidence="6" type="ORF">E5Q_04802</name>
</gene>
<dbReference type="STRING" id="764103.G7E5K9"/>
<evidence type="ECO:0000259" key="5">
    <source>
        <dbReference type="PROSITE" id="PS51387"/>
    </source>
</evidence>
<evidence type="ECO:0000256" key="2">
    <source>
        <dbReference type="ARBA" id="ARBA00023002"/>
    </source>
</evidence>
<dbReference type="EMBL" id="BABT02000150">
    <property type="protein sequence ID" value="GAA98119.1"/>
    <property type="molecule type" value="Genomic_DNA"/>
</dbReference>
<dbReference type="GO" id="GO:0016491">
    <property type="term" value="F:oxidoreductase activity"/>
    <property type="evidence" value="ECO:0007669"/>
    <property type="project" value="UniProtKB-KW"/>
</dbReference>
<keyword evidence="7" id="KW-1185">Reference proteome</keyword>
<sequence length="757" mass="80920">MSTLLSASLAACLLLRAAAFPAQGTQFATNTSAQQNAAIYNAVPASAWTALSQAVGGRLHFAYPVAKPCYASYNGAVQVPDVTACKTVQSGYKTDTYLVTQPGGYLNTNWGTCQATDAQCALDYTTTLPITGLTCSQGSVAPRYIQVQKPSDIQAAMYFSFRTKVPLVIRNSGHDYKGRSSAPNSLMLYMNDYPGSITRNKAFVAQGCAASTAVDSLTFPSSTGFVDLYEYCEANACTVVGGSAETVRPGGGWITGAGHSSISNTLGLGVDLVVELTAVVGTGQVIVANRCQNSDLFFALRGGGGGSFGVITTMTTKIYPQMQIQAAYVRLASLSPANLQTFISICVQNAEAWAAVGYGGYIEPSAMSGQASGLVLFTPKVNNSVALAAMKPMIDYANSLGNLKLNAEVTSMPSFFKAYQTYLTPNEELVGLGTAIGSRLIPRANFQGSANQATLTATIVKIANLVNLPAILKGSPLLYTYGAPLQFLVTAPSGFTLSSNNTSPAGMSAVTPAWRNSLWHVFVNSVFSNSASTSDIAASFQRAHTAAEMLRAIAPNSGAYQNEADTFSSNPINDFWSPTIYPVLLKAKAKYDPQNLLTGHQTVGWNATDPRYNCYPAAPHLRGLPHIRHSQRDRAFWDLRFLVDDDDSRSWVISKPQLSLSAILSAVFHFSQAPTNLLVQWNLSRAPSTVRQSLCSPPPAVPARRPTRARPRTRPTPWATVPLPPRTQQRTRLTSQSTMPSHKAALASPHVHMSRVV</sequence>
<dbReference type="RefSeq" id="XP_014569346.1">
    <property type="nucleotide sequence ID" value="XM_014713860.1"/>
</dbReference>
<dbReference type="Gene3D" id="3.30.465.10">
    <property type="match status" value="1"/>
</dbReference>
<organism evidence="6 7">
    <name type="scientific">Mixia osmundae (strain CBS 9802 / IAM 14324 / JCM 22182 / KY 12970)</name>
    <dbReference type="NCBI Taxonomy" id="764103"/>
    <lineage>
        <taxon>Eukaryota</taxon>
        <taxon>Fungi</taxon>
        <taxon>Dikarya</taxon>
        <taxon>Basidiomycota</taxon>
        <taxon>Pucciniomycotina</taxon>
        <taxon>Mixiomycetes</taxon>
        <taxon>Mixiales</taxon>
        <taxon>Mixiaceae</taxon>
        <taxon>Mixia</taxon>
    </lineage>
</organism>
<evidence type="ECO:0000256" key="4">
    <source>
        <dbReference type="SAM" id="SignalP"/>
    </source>
</evidence>
<dbReference type="PANTHER" id="PTHR13878">
    <property type="entry name" value="GULONOLACTONE OXIDASE"/>
    <property type="match status" value="1"/>
</dbReference>
<dbReference type="InParanoid" id="G7E5K9"/>
<feature type="compositionally biased region" description="Low complexity" evidence="3">
    <location>
        <begin position="715"/>
        <end position="738"/>
    </location>
</feature>
<proteinExistence type="inferred from homology"/>
<dbReference type="PANTHER" id="PTHR13878:SF91">
    <property type="entry name" value="FAD BINDING DOMAIN PROTEIN (AFU_ORTHOLOGUE AFUA_6G12070)-RELATED"/>
    <property type="match status" value="1"/>
</dbReference>
<feature type="signal peptide" evidence="4">
    <location>
        <begin position="1"/>
        <end position="19"/>
    </location>
</feature>
<comment type="caution">
    <text evidence="6">The sequence shown here is derived from an EMBL/GenBank/DDBJ whole genome shotgun (WGS) entry which is preliminary data.</text>
</comment>
<dbReference type="HOGENOM" id="CLU_018354_4_0_1"/>
<dbReference type="Proteomes" id="UP000009131">
    <property type="component" value="Unassembled WGS sequence"/>
</dbReference>
<reference evidence="6 7" key="1">
    <citation type="journal article" date="2011" name="J. Gen. Appl. Microbiol.">
        <title>Draft genome sequencing of the enigmatic basidiomycete Mixia osmundae.</title>
        <authorList>
            <person name="Nishida H."/>
            <person name="Nagatsuka Y."/>
            <person name="Sugiyama J."/>
        </authorList>
    </citation>
    <scope>NUCLEOTIDE SEQUENCE [LARGE SCALE GENOMIC DNA]</scope>
    <source>
        <strain evidence="7">CBS 9802 / IAM 14324 / JCM 22182 / KY 12970</strain>
    </source>
</reference>
<protein>
    <recommendedName>
        <fullName evidence="5">FAD-binding PCMH-type domain-containing protein</fullName>
    </recommendedName>
</protein>
<evidence type="ECO:0000313" key="7">
    <source>
        <dbReference type="Proteomes" id="UP000009131"/>
    </source>
</evidence>
<feature type="region of interest" description="Disordered" evidence="3">
    <location>
        <begin position="691"/>
        <end position="757"/>
    </location>
</feature>
<dbReference type="InterPro" id="IPR016166">
    <property type="entry name" value="FAD-bd_PCMH"/>
</dbReference>
<comment type="similarity">
    <text evidence="1">Belongs to the oxygen-dependent FAD-linked oxidoreductase family.</text>
</comment>
<dbReference type="SUPFAM" id="SSF56176">
    <property type="entry name" value="FAD-binding/transporter-associated domain-like"/>
    <property type="match status" value="1"/>
</dbReference>
<dbReference type="PROSITE" id="PS51387">
    <property type="entry name" value="FAD_PCMH"/>
    <property type="match status" value="1"/>
</dbReference>
<accession>G7E5K9</accession>
<name>G7E5K9_MIXOS</name>
<dbReference type="InterPro" id="IPR016169">
    <property type="entry name" value="FAD-bd_PCMH_sub2"/>
</dbReference>
<dbReference type="InterPro" id="IPR036318">
    <property type="entry name" value="FAD-bd_PCMH-like_sf"/>
</dbReference>
<reference evidence="6 7" key="2">
    <citation type="journal article" date="2012" name="Open Biol.">
        <title>Characteristics of nucleosomes and linker DNA regions on the genome of the basidiomycete Mixia osmundae revealed by mono- and dinucleosome mapping.</title>
        <authorList>
            <person name="Nishida H."/>
            <person name="Kondo S."/>
            <person name="Matsumoto T."/>
            <person name="Suzuki Y."/>
            <person name="Yoshikawa H."/>
            <person name="Taylor T.D."/>
            <person name="Sugiyama J."/>
        </authorList>
    </citation>
    <scope>NUCLEOTIDE SEQUENCE [LARGE SCALE GENOMIC DNA]</scope>
    <source>
        <strain evidence="7">CBS 9802 / IAM 14324 / JCM 22182 / KY 12970</strain>
    </source>
</reference>
<dbReference type="AlphaFoldDB" id="G7E5K9"/>
<feature type="chain" id="PRO_5009955754" description="FAD-binding PCMH-type domain-containing protein" evidence="4">
    <location>
        <begin position="20"/>
        <end position="757"/>
    </location>
</feature>
<feature type="domain" description="FAD-binding PCMH-type" evidence="5">
    <location>
        <begin position="137"/>
        <end position="321"/>
    </location>
</feature>
<evidence type="ECO:0000256" key="3">
    <source>
        <dbReference type="SAM" id="MobiDB-lite"/>
    </source>
</evidence>
<dbReference type="OrthoDB" id="9983560at2759"/>
<dbReference type="OMA" id="INTEWET"/>
<dbReference type="InterPro" id="IPR050432">
    <property type="entry name" value="FAD-linked_Oxidoreductases_BP"/>
</dbReference>
<evidence type="ECO:0000313" key="6">
    <source>
        <dbReference type="EMBL" id="GAA98119.1"/>
    </source>
</evidence>
<evidence type="ECO:0000256" key="1">
    <source>
        <dbReference type="ARBA" id="ARBA00005466"/>
    </source>
</evidence>
<keyword evidence="2" id="KW-0560">Oxidoreductase</keyword>
<dbReference type="GO" id="GO:0071949">
    <property type="term" value="F:FAD binding"/>
    <property type="evidence" value="ECO:0007669"/>
    <property type="project" value="InterPro"/>
</dbReference>